<evidence type="ECO:0000313" key="10">
    <source>
        <dbReference type="Proteomes" id="UP001304243"/>
    </source>
</evidence>
<feature type="transmembrane region" description="Helical" evidence="7">
    <location>
        <begin position="196"/>
        <end position="217"/>
    </location>
</feature>
<feature type="domain" description="Ima1 N-terminal" evidence="8">
    <location>
        <begin position="29"/>
        <end position="155"/>
    </location>
</feature>
<keyword evidence="5" id="KW-0539">Nucleus</keyword>
<sequence length="433" mass="50652">MNRHITNKKPSLTQQILTTLGFGVSPQKVNCWYCCQDSYLLPGSKNTVKHWYCNLCESTNIRDEKGEIADPTVFEASSTRHIPSIERTPSSIRKNSSKTLCSDCVANQEIIYRYLADYIPDESDPTYQIKFNSVDEYKAKLHQRYKLCNECQQKISKLNEEQREYMKRMRFTASLIESAKPQTLARPPRHAHRLRGCAWLLVHAWTILFGVFCIVYHPQNTHFNVSSKVLQLHQPDILQEWMDYLSDTSTTLFDPVRCVFSRTDESCYWDMSYQHVIILVLMTSLSFVLRNWHHLLIEEAADKLKNYSVYKNVQKVLILLRWALFALIAMDANRTMEVAVLVVYCSLLVASYSAVRRAIWPYSLIGKSRREEVQVEKEEDSTAEPMDIEPDHPQQQQQQQQHYQHSYRHQPYQQQYQPDVVDSLVNGLHQIAF</sequence>
<comment type="subcellular location">
    <subcellularLocation>
        <location evidence="1">Nucleus inner membrane</location>
        <topology evidence="1">Multi-pass membrane protein</topology>
    </subcellularLocation>
</comment>
<organism evidence="9 10">
    <name type="scientific">Mucor velutinosus</name>
    <dbReference type="NCBI Taxonomy" id="708070"/>
    <lineage>
        <taxon>Eukaryota</taxon>
        <taxon>Fungi</taxon>
        <taxon>Fungi incertae sedis</taxon>
        <taxon>Mucoromycota</taxon>
        <taxon>Mucoromycotina</taxon>
        <taxon>Mucoromycetes</taxon>
        <taxon>Mucorales</taxon>
        <taxon>Mucorineae</taxon>
        <taxon>Mucoraceae</taxon>
        <taxon>Mucor</taxon>
    </lineage>
</organism>
<dbReference type="GeneID" id="89948608"/>
<comment type="caution">
    <text evidence="9">The sequence shown here is derived from an EMBL/GenBank/DDBJ whole genome shotgun (WGS) entry which is preliminary data.</text>
</comment>
<feature type="transmembrane region" description="Helical" evidence="7">
    <location>
        <begin position="336"/>
        <end position="355"/>
    </location>
</feature>
<feature type="compositionally biased region" description="Acidic residues" evidence="6">
    <location>
        <begin position="377"/>
        <end position="388"/>
    </location>
</feature>
<evidence type="ECO:0000256" key="3">
    <source>
        <dbReference type="ARBA" id="ARBA00022989"/>
    </source>
</evidence>
<proteinExistence type="predicted"/>
<dbReference type="GO" id="GO:0034992">
    <property type="term" value="C:microtubule organizing center attachment site"/>
    <property type="evidence" value="ECO:0007669"/>
    <property type="project" value="TreeGrafter"/>
</dbReference>
<evidence type="ECO:0000259" key="8">
    <source>
        <dbReference type="Pfam" id="PF09779"/>
    </source>
</evidence>
<dbReference type="GO" id="GO:0071765">
    <property type="term" value="P:nuclear inner membrane organization"/>
    <property type="evidence" value="ECO:0007669"/>
    <property type="project" value="InterPro"/>
</dbReference>
<evidence type="ECO:0000256" key="2">
    <source>
        <dbReference type="ARBA" id="ARBA00022692"/>
    </source>
</evidence>
<keyword evidence="4 7" id="KW-0472">Membrane</keyword>
<protein>
    <submittedName>
        <fullName evidence="9">Saccharopine dehydrogenase</fullName>
    </submittedName>
</protein>
<feature type="compositionally biased region" description="Low complexity" evidence="6">
    <location>
        <begin position="393"/>
        <end position="408"/>
    </location>
</feature>
<dbReference type="Proteomes" id="UP001304243">
    <property type="component" value="Unassembled WGS sequence"/>
</dbReference>
<dbReference type="AlphaFoldDB" id="A0AAN7D4Y7"/>
<feature type="region of interest" description="Disordered" evidence="6">
    <location>
        <begin position="373"/>
        <end position="408"/>
    </location>
</feature>
<accession>A0AAN7D4Y7</accession>
<dbReference type="PANTHER" id="PTHR28538">
    <property type="entry name" value="INTEGRAL INNER NUCLEAR MEMBRANE PROTEIN IMA1"/>
    <property type="match status" value="1"/>
</dbReference>
<name>A0AAN7D4Y7_9FUNG</name>
<evidence type="ECO:0000256" key="1">
    <source>
        <dbReference type="ARBA" id="ARBA00004473"/>
    </source>
</evidence>
<dbReference type="EMBL" id="JASEJX010000033">
    <property type="protein sequence ID" value="KAK4510492.1"/>
    <property type="molecule type" value="Genomic_DNA"/>
</dbReference>
<dbReference type="InterPro" id="IPR018617">
    <property type="entry name" value="Ima1_N"/>
</dbReference>
<dbReference type="GO" id="GO:0044732">
    <property type="term" value="C:mitotic spindle pole body"/>
    <property type="evidence" value="ECO:0007669"/>
    <property type="project" value="TreeGrafter"/>
</dbReference>
<evidence type="ECO:0000256" key="6">
    <source>
        <dbReference type="SAM" id="MobiDB-lite"/>
    </source>
</evidence>
<dbReference type="GO" id="GO:0034506">
    <property type="term" value="C:chromosome, centromeric core domain"/>
    <property type="evidence" value="ECO:0007669"/>
    <property type="project" value="TreeGrafter"/>
</dbReference>
<dbReference type="GO" id="GO:0005637">
    <property type="term" value="C:nuclear inner membrane"/>
    <property type="evidence" value="ECO:0007669"/>
    <property type="project" value="UniProtKB-SubCell"/>
</dbReference>
<evidence type="ECO:0000256" key="7">
    <source>
        <dbReference type="SAM" id="Phobius"/>
    </source>
</evidence>
<keyword evidence="2 7" id="KW-0812">Transmembrane</keyword>
<reference evidence="9 10" key="1">
    <citation type="submission" date="2022-11" db="EMBL/GenBank/DDBJ databases">
        <title>Mucor velutinosus strain NIH1002 WGS.</title>
        <authorList>
            <person name="Subramanian P."/>
            <person name="Mullikin J.C."/>
            <person name="Segre J.A."/>
            <person name="Zelazny A.M."/>
        </authorList>
    </citation>
    <scope>NUCLEOTIDE SEQUENCE [LARGE SCALE GENOMIC DNA]</scope>
    <source>
        <strain evidence="9 10">NIH1002</strain>
    </source>
</reference>
<dbReference type="PANTHER" id="PTHR28538:SF1">
    <property type="entry name" value="INTEGRAL INNER NUCLEAR MEMBRANE PROTEIN IMA1"/>
    <property type="match status" value="1"/>
</dbReference>
<keyword evidence="3 7" id="KW-1133">Transmembrane helix</keyword>
<gene>
    <name evidence="9" type="primary">LYS1_1</name>
    <name evidence="9" type="ORF">ATC70_004922</name>
</gene>
<dbReference type="InterPro" id="IPR042321">
    <property type="entry name" value="Ima1"/>
</dbReference>
<feature type="transmembrane region" description="Helical" evidence="7">
    <location>
        <begin position="272"/>
        <end position="292"/>
    </location>
</feature>
<evidence type="ECO:0000256" key="4">
    <source>
        <dbReference type="ARBA" id="ARBA00023136"/>
    </source>
</evidence>
<evidence type="ECO:0000313" key="9">
    <source>
        <dbReference type="EMBL" id="KAK4510492.1"/>
    </source>
</evidence>
<dbReference type="Pfam" id="PF09779">
    <property type="entry name" value="Ima1_N"/>
    <property type="match status" value="1"/>
</dbReference>
<dbReference type="RefSeq" id="XP_064677158.1">
    <property type="nucleotide sequence ID" value="XM_064824222.1"/>
</dbReference>
<evidence type="ECO:0000256" key="5">
    <source>
        <dbReference type="ARBA" id="ARBA00023242"/>
    </source>
</evidence>
<keyword evidence="10" id="KW-1185">Reference proteome</keyword>